<dbReference type="GO" id="GO:0003676">
    <property type="term" value="F:nucleic acid binding"/>
    <property type="evidence" value="ECO:0007669"/>
    <property type="project" value="InterPro"/>
</dbReference>
<dbReference type="STRING" id="230819.A0A5C3KEF9"/>
<gene>
    <name evidence="1" type="ORF">FA15DRAFT_603511</name>
</gene>
<dbReference type="Proteomes" id="UP000307440">
    <property type="component" value="Unassembled WGS sequence"/>
</dbReference>
<dbReference type="Gene3D" id="3.30.420.10">
    <property type="entry name" value="Ribonuclease H-like superfamily/Ribonuclease H"/>
    <property type="match status" value="1"/>
</dbReference>
<dbReference type="InterPro" id="IPR036397">
    <property type="entry name" value="RNaseH_sf"/>
</dbReference>
<sequence length="223" mass="25553">MDTTRKKGHLEKKLEIRWISAHSDVEGNECVDREAKLAAQGKQNNTASLLRPEILRRPLPVSKSKLKQATKEEAKSASREIWEASPRHRRITEFDESYPFKEFHKLTDTLSRHGTAILVQARTGHLPTNAYLHKWKLADTYKCTRCRAGHKETLNHITRECAAYTNQRHKLRKVLKGDMNSPKLALGDPIKAAAIVEFLIQTGRFKKQSRSENLRDKIDPAPD</sequence>
<proteinExistence type="predicted"/>
<evidence type="ECO:0000313" key="2">
    <source>
        <dbReference type="Proteomes" id="UP000307440"/>
    </source>
</evidence>
<evidence type="ECO:0000313" key="1">
    <source>
        <dbReference type="EMBL" id="TFK18318.1"/>
    </source>
</evidence>
<protein>
    <submittedName>
        <fullName evidence="1">Uncharacterized protein</fullName>
    </submittedName>
</protein>
<name>A0A5C3KEF9_COPMA</name>
<organism evidence="1 2">
    <name type="scientific">Coprinopsis marcescibilis</name>
    <name type="common">Agaric fungus</name>
    <name type="synonym">Psathyrella marcescibilis</name>
    <dbReference type="NCBI Taxonomy" id="230819"/>
    <lineage>
        <taxon>Eukaryota</taxon>
        <taxon>Fungi</taxon>
        <taxon>Dikarya</taxon>
        <taxon>Basidiomycota</taxon>
        <taxon>Agaricomycotina</taxon>
        <taxon>Agaricomycetes</taxon>
        <taxon>Agaricomycetidae</taxon>
        <taxon>Agaricales</taxon>
        <taxon>Agaricineae</taxon>
        <taxon>Psathyrellaceae</taxon>
        <taxon>Coprinopsis</taxon>
    </lineage>
</organism>
<dbReference type="EMBL" id="ML210412">
    <property type="protein sequence ID" value="TFK18318.1"/>
    <property type="molecule type" value="Genomic_DNA"/>
</dbReference>
<dbReference type="AlphaFoldDB" id="A0A5C3KEF9"/>
<accession>A0A5C3KEF9</accession>
<dbReference type="OrthoDB" id="3051850at2759"/>
<dbReference type="InterPro" id="IPR012337">
    <property type="entry name" value="RNaseH-like_sf"/>
</dbReference>
<reference evidence="1 2" key="1">
    <citation type="journal article" date="2019" name="Nat. Ecol. Evol.">
        <title>Megaphylogeny resolves global patterns of mushroom evolution.</title>
        <authorList>
            <person name="Varga T."/>
            <person name="Krizsan K."/>
            <person name="Foldi C."/>
            <person name="Dima B."/>
            <person name="Sanchez-Garcia M."/>
            <person name="Sanchez-Ramirez S."/>
            <person name="Szollosi G.J."/>
            <person name="Szarkandi J.G."/>
            <person name="Papp V."/>
            <person name="Albert L."/>
            <person name="Andreopoulos W."/>
            <person name="Angelini C."/>
            <person name="Antonin V."/>
            <person name="Barry K.W."/>
            <person name="Bougher N.L."/>
            <person name="Buchanan P."/>
            <person name="Buyck B."/>
            <person name="Bense V."/>
            <person name="Catcheside P."/>
            <person name="Chovatia M."/>
            <person name="Cooper J."/>
            <person name="Damon W."/>
            <person name="Desjardin D."/>
            <person name="Finy P."/>
            <person name="Geml J."/>
            <person name="Haridas S."/>
            <person name="Hughes K."/>
            <person name="Justo A."/>
            <person name="Karasinski D."/>
            <person name="Kautmanova I."/>
            <person name="Kiss B."/>
            <person name="Kocsube S."/>
            <person name="Kotiranta H."/>
            <person name="LaButti K.M."/>
            <person name="Lechner B.E."/>
            <person name="Liimatainen K."/>
            <person name="Lipzen A."/>
            <person name="Lukacs Z."/>
            <person name="Mihaltcheva S."/>
            <person name="Morgado L.N."/>
            <person name="Niskanen T."/>
            <person name="Noordeloos M.E."/>
            <person name="Ohm R.A."/>
            <person name="Ortiz-Santana B."/>
            <person name="Ovrebo C."/>
            <person name="Racz N."/>
            <person name="Riley R."/>
            <person name="Savchenko A."/>
            <person name="Shiryaev A."/>
            <person name="Soop K."/>
            <person name="Spirin V."/>
            <person name="Szebenyi C."/>
            <person name="Tomsovsky M."/>
            <person name="Tulloss R.E."/>
            <person name="Uehling J."/>
            <person name="Grigoriev I.V."/>
            <person name="Vagvolgyi C."/>
            <person name="Papp T."/>
            <person name="Martin F.M."/>
            <person name="Miettinen O."/>
            <person name="Hibbett D.S."/>
            <person name="Nagy L.G."/>
        </authorList>
    </citation>
    <scope>NUCLEOTIDE SEQUENCE [LARGE SCALE GENOMIC DNA]</scope>
    <source>
        <strain evidence="1 2">CBS 121175</strain>
    </source>
</reference>
<dbReference type="SUPFAM" id="SSF53098">
    <property type="entry name" value="Ribonuclease H-like"/>
    <property type="match status" value="1"/>
</dbReference>
<keyword evidence="2" id="KW-1185">Reference proteome</keyword>